<evidence type="ECO:0000313" key="1">
    <source>
        <dbReference type="EMBL" id="WFD49954.1"/>
    </source>
</evidence>
<organism evidence="1">
    <name type="scientific">Bamboo rat arterivirus</name>
    <dbReference type="NCBI Taxonomy" id="3038165"/>
    <lineage>
        <taxon>Viruses</taxon>
        <taxon>Riboviria</taxon>
        <taxon>Orthornavirae</taxon>
        <taxon>Pisuviricota</taxon>
        <taxon>Pisoniviricetes</taxon>
        <taxon>Nidovirales</taxon>
        <taxon>Arnidovirineae</taxon>
        <taxon>Arteriviridae</taxon>
    </lineage>
</organism>
<dbReference type="EMBL" id="OP094594">
    <property type="protein sequence ID" value="WFD49954.1"/>
    <property type="molecule type" value="Genomic_RNA"/>
</dbReference>
<sequence>MVGLNASIHFLICWCCICFVDCNSTSRTKCFWFPIHNQHKTTLELLVNVTLCKYCGQIQNSYQTVPFCKTDDTCEQHGSDTIDLSFDDNVQVLQSAYGTMALNALVFAIHAVPDLFGNVTSLFIANNSLCMVVNPLNLTQAVTGTFTFDGDVDQWFYLEYVRPMFSSWLVLNISLYLRRYTAGRATRHL</sequence>
<dbReference type="Pfam" id="PF01606">
    <property type="entry name" value="Arteri_env"/>
    <property type="match status" value="1"/>
</dbReference>
<name>A0AAT9TVZ5_9NIDO</name>
<proteinExistence type="predicted"/>
<reference evidence="1" key="1">
    <citation type="journal article" date="2023" name="Nat. Commun.">
        <title>Virus diversity, wildlife-domestic animal circulation and potential zoonotic viruses of small mammals, pangolins and zoo animals.</title>
        <authorList>
            <person name="Cui X."/>
            <person name="Fan K."/>
            <person name="Liang X."/>
            <person name="Gong W."/>
            <person name="Chen W."/>
            <person name="He B."/>
            <person name="Chen X."/>
            <person name="Wang H."/>
            <person name="Wang X."/>
            <person name="Zhang P."/>
            <person name="Lu X."/>
            <person name="Chen R."/>
            <person name="Lin K."/>
            <person name="Liu J."/>
            <person name="Zhai J."/>
            <person name="Liu D.X."/>
            <person name="Shan F."/>
            <person name="Li Y."/>
            <person name="Chen R.A."/>
            <person name="Meng H."/>
            <person name="Li X."/>
            <person name="Mi S."/>
            <person name="Jiang J."/>
            <person name="Zhou N."/>
            <person name="Chen Z."/>
            <person name="Zou J.-J."/>
            <person name="Ge D."/>
            <person name="Yang Q."/>
            <person name="He K."/>
            <person name="Chen T."/>
            <person name="Wu Y.-J."/>
            <person name="Lu H."/>
            <person name="Irwin D.M."/>
            <person name="Shen X."/>
            <person name="Hu Y."/>
            <person name="Lu X."/>
            <person name="Ding C."/>
            <person name="Guan Y."/>
            <person name="Tu C."/>
            <person name="Shen Y."/>
        </authorList>
    </citation>
    <scope>NUCLEOTIDE SEQUENCE</scope>
    <source>
        <strain evidence="1">B30M03</strain>
    </source>
</reference>
<protein>
    <submittedName>
        <fullName evidence="1">GP3</fullName>
    </submittedName>
</protein>
<accession>A0AAT9TVZ5</accession>
<dbReference type="InterPro" id="IPR002556">
    <property type="entry name" value="Arteri_GP3"/>
</dbReference>